<dbReference type="InterPro" id="IPR039808">
    <property type="entry name" value="Cadherin"/>
</dbReference>
<dbReference type="GO" id="GO:0016477">
    <property type="term" value="P:cell migration"/>
    <property type="evidence" value="ECO:0007669"/>
    <property type="project" value="TreeGrafter"/>
</dbReference>
<dbReference type="InterPro" id="IPR020894">
    <property type="entry name" value="Cadherin_CS"/>
</dbReference>
<evidence type="ECO:0000256" key="5">
    <source>
        <dbReference type="ARBA" id="ARBA00022837"/>
    </source>
</evidence>
<evidence type="ECO:0000256" key="7">
    <source>
        <dbReference type="ARBA" id="ARBA00023136"/>
    </source>
</evidence>
<feature type="non-terminal residue" evidence="10">
    <location>
        <position position="1"/>
    </location>
</feature>
<evidence type="ECO:0000256" key="3">
    <source>
        <dbReference type="ARBA" id="ARBA00022729"/>
    </source>
</evidence>
<dbReference type="PROSITE" id="PS50268">
    <property type="entry name" value="CADHERIN_2"/>
    <property type="match status" value="6"/>
</dbReference>
<evidence type="ECO:0000259" key="9">
    <source>
        <dbReference type="PROSITE" id="PS50268"/>
    </source>
</evidence>
<dbReference type="GO" id="GO:0008013">
    <property type="term" value="F:beta-catenin binding"/>
    <property type="evidence" value="ECO:0007669"/>
    <property type="project" value="TreeGrafter"/>
</dbReference>
<dbReference type="GO" id="GO:0045296">
    <property type="term" value="F:cadherin binding"/>
    <property type="evidence" value="ECO:0007669"/>
    <property type="project" value="TreeGrafter"/>
</dbReference>
<dbReference type="InterPro" id="IPR002126">
    <property type="entry name" value="Cadherin-like_dom"/>
</dbReference>
<dbReference type="Gene3D" id="2.60.40.60">
    <property type="entry name" value="Cadherins"/>
    <property type="match status" value="7"/>
</dbReference>
<comment type="subcellular location">
    <subcellularLocation>
        <location evidence="1">Cell membrane</location>
        <topology evidence="1">Single-pass type I membrane protein</topology>
    </subcellularLocation>
</comment>
<keyword evidence="7" id="KW-0472">Membrane</keyword>
<protein>
    <recommendedName>
        <fullName evidence="9">Cadherin domain-containing protein</fullName>
    </recommendedName>
</protein>
<feature type="domain" description="Cadherin" evidence="9">
    <location>
        <begin position="506"/>
        <end position="610"/>
    </location>
</feature>
<dbReference type="GO" id="GO:0016342">
    <property type="term" value="C:catenin complex"/>
    <property type="evidence" value="ECO:0007669"/>
    <property type="project" value="TreeGrafter"/>
</dbReference>
<dbReference type="AlphaFoldDB" id="A0A1B6L9R1"/>
<keyword evidence="2" id="KW-0812">Transmembrane</keyword>
<evidence type="ECO:0000256" key="4">
    <source>
        <dbReference type="ARBA" id="ARBA00022737"/>
    </source>
</evidence>
<evidence type="ECO:0000256" key="6">
    <source>
        <dbReference type="ARBA" id="ARBA00022989"/>
    </source>
</evidence>
<dbReference type="FunFam" id="2.60.40.60:FF:000020">
    <property type="entry name" value="Dachsous cadherin-related 1b"/>
    <property type="match status" value="1"/>
</dbReference>
<dbReference type="FunFam" id="2.60.40.60:FF:000015">
    <property type="entry name" value="FAT atypical cadherin 1"/>
    <property type="match status" value="1"/>
</dbReference>
<feature type="domain" description="Cadherin" evidence="9">
    <location>
        <begin position="206"/>
        <end position="318"/>
    </location>
</feature>
<feature type="domain" description="Cadherin" evidence="9">
    <location>
        <begin position="108"/>
        <end position="205"/>
    </location>
</feature>
<dbReference type="GO" id="GO:0001736">
    <property type="term" value="P:establishment of planar polarity"/>
    <property type="evidence" value="ECO:0007669"/>
    <property type="project" value="UniProtKB-ARBA"/>
</dbReference>
<feature type="domain" description="Cadherin" evidence="9">
    <location>
        <begin position="302"/>
        <end position="402"/>
    </location>
</feature>
<dbReference type="PANTHER" id="PTHR24027">
    <property type="entry name" value="CADHERIN-23"/>
    <property type="match status" value="1"/>
</dbReference>
<dbReference type="SUPFAM" id="SSF49313">
    <property type="entry name" value="Cadherin-like"/>
    <property type="match status" value="7"/>
</dbReference>
<evidence type="ECO:0000256" key="8">
    <source>
        <dbReference type="PROSITE-ProRule" id="PRU00043"/>
    </source>
</evidence>
<keyword evidence="6" id="KW-1133">Transmembrane helix</keyword>
<dbReference type="GO" id="GO:0005509">
    <property type="term" value="F:calcium ion binding"/>
    <property type="evidence" value="ECO:0007669"/>
    <property type="project" value="UniProtKB-UniRule"/>
</dbReference>
<dbReference type="PRINTS" id="PR00205">
    <property type="entry name" value="CADHERIN"/>
</dbReference>
<dbReference type="PROSITE" id="PS00232">
    <property type="entry name" value="CADHERIN_1"/>
    <property type="match status" value="2"/>
</dbReference>
<dbReference type="EMBL" id="GEBQ01019561">
    <property type="protein sequence ID" value="JAT20416.1"/>
    <property type="molecule type" value="Transcribed_RNA"/>
</dbReference>
<dbReference type="SMART" id="SM00112">
    <property type="entry name" value="CA"/>
    <property type="match status" value="6"/>
</dbReference>
<dbReference type="GO" id="GO:0007156">
    <property type="term" value="P:homophilic cell adhesion via plasma membrane adhesion molecules"/>
    <property type="evidence" value="ECO:0007669"/>
    <property type="project" value="InterPro"/>
</dbReference>
<reference evidence="10" key="1">
    <citation type="submission" date="2015-11" db="EMBL/GenBank/DDBJ databases">
        <title>De novo transcriptome assembly of four potential Pierce s Disease insect vectors from Arizona vineyards.</title>
        <authorList>
            <person name="Tassone E.E."/>
        </authorList>
    </citation>
    <scope>NUCLEOTIDE SEQUENCE</scope>
</reference>
<dbReference type="GO" id="GO:0008104">
    <property type="term" value="P:intracellular protein localization"/>
    <property type="evidence" value="ECO:0007669"/>
    <property type="project" value="UniProtKB-ARBA"/>
</dbReference>
<feature type="non-terminal residue" evidence="10">
    <location>
        <position position="797"/>
    </location>
</feature>
<accession>A0A1B6L9R1</accession>
<sequence length="797" mass="88151">TLKSRDLPPPKEQYFPSRLVIPVTATKGHILHHFKPTPSGNIRYDVIGGDDVVGVNATGYLFMKRLPVFNKMKIGLLMQTLKTKRNSCTYKEIMIEWPQRLNSIPKFVEDKVELEIPENIAVGSLLHKVSTIDETPVLFSFMNPCLWFSIDPLTGWISISAPVDHETHEQLEVVVVATSSTYPSTNSTSIIIFSLIDCNDNPHIFNQELYNVAVKEDATVGSVLAQLALTDPDKLRDVLSWDTGDSTFSVTSDLELVLSWPLDREKIPSYTLKVTASDGVFMATTRVNVLVIDVNDESHRCLNSTYSVSISESQSPGYLVTTVLTSDPDLESNLSYKLSGHGAEKFSIDNHGEVRLRHFLDRETFPEYLLEATALDPTHAEWSCTSRIYVKIEDVNDNSPSFTINNETITMTEDAVMGMIITQLQVLDFDEGLNRQVQYTLIDSSGLFNLSSDTGILSLVRPLQSSPGSMHSVTVKVSDHGRPTLTCLTTLQVIVLGMNDDPPLQVSSHLHVSVSEDAPAFTSVLQIKAFSDKISRKFSVIYTILEGNGHGEFDVDKQTGVLSTCKLLDFETRQNYQFLVLATSVGDSSLTSYISVNVTVLDVNDNPPRFKVTRYSLQIREDVEVGQMVLKVDADDVDSGRNGEVRFTLDESSRRNFAIDSLTGVLMIGSQLDRENIAKHEVLVEASDQGSPSLSSTATITIDVLDVNDNPPVFLHPNSTAVLQADRLPGWAVFHFAVSDADQTDPDSSTPPSFHMVAGNEKQMFRVDTDGTLRTTDKLNVRLGDGFKLEVKVEDGG</sequence>
<dbReference type="Pfam" id="PF00028">
    <property type="entry name" value="Cadherin"/>
    <property type="match status" value="5"/>
</dbReference>
<dbReference type="GO" id="GO:0007163">
    <property type="term" value="P:establishment or maintenance of cell polarity"/>
    <property type="evidence" value="ECO:0007669"/>
    <property type="project" value="UniProtKB-ARBA"/>
</dbReference>
<keyword evidence="5 8" id="KW-0106">Calcium</keyword>
<dbReference type="FunFam" id="2.60.40.60:FF:000033">
    <property type="entry name" value="FAT atypical cadherin 1"/>
    <property type="match status" value="1"/>
</dbReference>
<name>A0A1B6L9R1_9HEMI</name>
<dbReference type="CDD" id="cd11304">
    <property type="entry name" value="Cadherin_repeat"/>
    <property type="match status" value="6"/>
</dbReference>
<gene>
    <name evidence="10" type="ORF">g.2449</name>
</gene>
<keyword evidence="3" id="KW-0732">Signal</keyword>
<proteinExistence type="predicted"/>
<dbReference type="PANTHER" id="PTHR24027:SF438">
    <property type="entry name" value="CADHERIN 23"/>
    <property type="match status" value="1"/>
</dbReference>
<dbReference type="InterPro" id="IPR015919">
    <property type="entry name" value="Cadherin-like_sf"/>
</dbReference>
<evidence type="ECO:0000256" key="2">
    <source>
        <dbReference type="ARBA" id="ARBA00022692"/>
    </source>
</evidence>
<evidence type="ECO:0000256" key="1">
    <source>
        <dbReference type="ARBA" id="ARBA00004251"/>
    </source>
</evidence>
<keyword evidence="4" id="KW-0677">Repeat</keyword>
<evidence type="ECO:0000313" key="10">
    <source>
        <dbReference type="EMBL" id="JAT20416.1"/>
    </source>
</evidence>
<feature type="domain" description="Cadherin" evidence="9">
    <location>
        <begin position="611"/>
        <end position="714"/>
    </location>
</feature>
<feature type="domain" description="Cadherin" evidence="9">
    <location>
        <begin position="403"/>
        <end position="521"/>
    </location>
</feature>
<organism evidence="10">
    <name type="scientific">Graphocephala atropunctata</name>
    <dbReference type="NCBI Taxonomy" id="36148"/>
    <lineage>
        <taxon>Eukaryota</taxon>
        <taxon>Metazoa</taxon>
        <taxon>Ecdysozoa</taxon>
        <taxon>Arthropoda</taxon>
        <taxon>Hexapoda</taxon>
        <taxon>Insecta</taxon>
        <taxon>Pterygota</taxon>
        <taxon>Neoptera</taxon>
        <taxon>Paraneoptera</taxon>
        <taxon>Hemiptera</taxon>
        <taxon>Auchenorrhyncha</taxon>
        <taxon>Membracoidea</taxon>
        <taxon>Cicadellidae</taxon>
        <taxon>Cicadellinae</taxon>
        <taxon>Cicadellini</taxon>
        <taxon>Graphocephala</taxon>
    </lineage>
</organism>